<feature type="domain" description="YqaJ viral recombinase" evidence="1">
    <location>
        <begin position="1"/>
        <end position="87"/>
    </location>
</feature>
<dbReference type="Pfam" id="PF09588">
    <property type="entry name" value="YqaJ"/>
    <property type="match status" value="1"/>
</dbReference>
<reference evidence="2" key="2">
    <citation type="submission" date="2022-10" db="EMBL/GenBank/DDBJ databases">
        <authorList>
            <consortium name="ENA_rothamsted_submissions"/>
            <consortium name="culmorum"/>
            <person name="King R."/>
        </authorList>
    </citation>
    <scope>NUCLEOTIDE SEQUENCE</scope>
</reference>
<dbReference type="EMBL" id="OU893351">
    <property type="protein sequence ID" value="CAG9789618.1"/>
    <property type="molecule type" value="Genomic_DNA"/>
</dbReference>
<evidence type="ECO:0000313" key="2">
    <source>
        <dbReference type="EMBL" id="CAG9789618.1"/>
    </source>
</evidence>
<sequence length="142" mass="16355">MKRGYVLEDQVRMTVEKMLGKKIKKCGLVLSSKYSTIAGSPYGICEDSIIEITSPISCKIYVNYIKNGQPTEKCNIQIQLQMYLTGKKDAFFCVADPDFAINKKVEIISVQINHEYMEKIICEKLVPFWKRNIYPLLYKSVI</sequence>
<dbReference type="PANTHER" id="PTHR39953:SF1">
    <property type="entry name" value="RE54151P"/>
    <property type="match status" value="1"/>
</dbReference>
<dbReference type="InterPro" id="IPR019080">
    <property type="entry name" value="YqaJ_viral_recombinase"/>
</dbReference>
<dbReference type="InterPro" id="IPR011335">
    <property type="entry name" value="Restrct_endonuc-II-like"/>
</dbReference>
<protein>
    <recommendedName>
        <fullName evidence="1">YqaJ viral recombinase domain-containing protein</fullName>
    </recommendedName>
</protein>
<dbReference type="GO" id="GO:0006281">
    <property type="term" value="P:DNA repair"/>
    <property type="evidence" value="ECO:0007669"/>
    <property type="project" value="UniProtKB-ARBA"/>
</dbReference>
<evidence type="ECO:0000259" key="1">
    <source>
        <dbReference type="Pfam" id="PF09588"/>
    </source>
</evidence>
<dbReference type="OrthoDB" id="261614at2759"/>
<dbReference type="Proteomes" id="UP001153714">
    <property type="component" value="Chromosome 20"/>
</dbReference>
<gene>
    <name evidence="2" type="ORF">DIATSA_LOCUS7337</name>
</gene>
<name>A0A9N9WCW8_9NEOP</name>
<proteinExistence type="predicted"/>
<dbReference type="SUPFAM" id="SSF52980">
    <property type="entry name" value="Restriction endonuclease-like"/>
    <property type="match status" value="1"/>
</dbReference>
<organism evidence="2 3">
    <name type="scientific">Diatraea saccharalis</name>
    <name type="common">sugarcane borer</name>
    <dbReference type="NCBI Taxonomy" id="40085"/>
    <lineage>
        <taxon>Eukaryota</taxon>
        <taxon>Metazoa</taxon>
        <taxon>Ecdysozoa</taxon>
        <taxon>Arthropoda</taxon>
        <taxon>Hexapoda</taxon>
        <taxon>Insecta</taxon>
        <taxon>Pterygota</taxon>
        <taxon>Neoptera</taxon>
        <taxon>Endopterygota</taxon>
        <taxon>Lepidoptera</taxon>
        <taxon>Glossata</taxon>
        <taxon>Ditrysia</taxon>
        <taxon>Pyraloidea</taxon>
        <taxon>Crambidae</taxon>
        <taxon>Crambinae</taxon>
        <taxon>Diatraea</taxon>
    </lineage>
</organism>
<dbReference type="AlphaFoldDB" id="A0A9N9WCW8"/>
<dbReference type="PANTHER" id="PTHR39953">
    <property type="entry name" value="RE54151P"/>
    <property type="match status" value="1"/>
</dbReference>
<accession>A0A9N9WCW8</accession>
<dbReference type="InterPro" id="IPR011604">
    <property type="entry name" value="PDDEXK-like_dom_sf"/>
</dbReference>
<dbReference type="Gene3D" id="3.90.320.10">
    <property type="match status" value="1"/>
</dbReference>
<keyword evidence="3" id="KW-1185">Reference proteome</keyword>
<reference evidence="2" key="1">
    <citation type="submission" date="2021-12" db="EMBL/GenBank/DDBJ databases">
        <authorList>
            <person name="King R."/>
        </authorList>
    </citation>
    <scope>NUCLEOTIDE SEQUENCE</scope>
</reference>
<evidence type="ECO:0000313" key="3">
    <source>
        <dbReference type="Proteomes" id="UP001153714"/>
    </source>
</evidence>